<dbReference type="Proteomes" id="UP000305883">
    <property type="component" value="Unassembled WGS sequence"/>
</dbReference>
<evidence type="ECO:0000259" key="5">
    <source>
        <dbReference type="Pfam" id="PF12460"/>
    </source>
</evidence>
<dbReference type="EMBL" id="MWPZ01000007">
    <property type="protein sequence ID" value="TIC93501.1"/>
    <property type="molecule type" value="Genomic_DNA"/>
</dbReference>
<dbReference type="GO" id="GO:0097361">
    <property type="term" value="C:cytosolic [4Fe-4S] assembly targeting complex"/>
    <property type="evidence" value="ECO:0007669"/>
    <property type="project" value="UniProtKB-UniRule"/>
</dbReference>
<dbReference type="Pfam" id="PF14500">
    <property type="entry name" value="MMS19_N"/>
    <property type="match status" value="1"/>
</dbReference>
<feature type="domain" description="MMS19 C-terminal" evidence="5">
    <location>
        <begin position="742"/>
        <end position="1154"/>
    </location>
</feature>
<keyword evidence="2" id="KW-0677">Repeat</keyword>
<name>A0A4T0VMW2_9PEZI</name>
<proteinExistence type="inferred from homology"/>
<protein>
    <recommendedName>
        <fullName evidence="4">MMS19 nucleotide excision repair protein</fullName>
    </recommendedName>
</protein>
<reference evidence="7 8" key="1">
    <citation type="journal article" date="2019" name="Genome Biol. Evol.">
        <title>Genomic Plasticity Mediated by Transposable Elements in the Plant Pathogenic Fungus Colletotrichum higginsianum.</title>
        <authorList>
            <person name="Tsushima A."/>
            <person name="Gan P."/>
            <person name="Kumakura N."/>
            <person name="Narusaka M."/>
            <person name="Takano Y."/>
            <person name="Narusaka Y."/>
            <person name="Shirasu K."/>
        </authorList>
    </citation>
    <scope>NUCLEOTIDE SEQUENCE [LARGE SCALE GENOMIC DNA]</scope>
    <source>
        <strain evidence="7 8">MAFF305635-RFP</strain>
    </source>
</reference>
<sequence>MADFRKLALEFVLSDDTERQTVITQEAASAIQSAPRPSNPVARWVESIKPWMPSANDGHMDDGEDGEADGDVIARSKALSFLAGTLEHLDPEFLKTDQVNLLVSFFGSMFKVDHKAGILPAAKALQRTASMKNFQPQKGNDIVQSVCSLHDDFKAQVAETRAAVYELLDQLIANPDVANDLQYQHGTTSGFITDLLQLCRNERDPRCLMTWFKVLKVFLSEFSPASEVVSEIFSIFSAYFPISLRTSQHPSGITAEDLKLALRACFSAHHRVAEKAIPYLLGRLDQPDSVTVNVKVDILKTLTACLSNYEHVQQGVAPFSDKIWSSLKYEVRNGEIEDTINATLEVIRTIAKRLTGNELRDFALAVQRDCLEDLSNPIYTAASGKLIISVHSAKPAAFALMIAPSVTHVKDNLRHTKSPDHTKNLLILLNSLLELRQALIGGGVQLSVEDAEAFKLTEPMLAPLQSQTYLPLFQKALEDTAQKEDIAIGQQAVKGLGLMVCQRAAQTGESSQPMLPASTLSDICNNLASVIFTTPEQSTMAEARSELENDAVLALQKALTTYPPARAKVIEDCLKLCRSYLHSTDTVSLQTTAPILQVKIKRLAYICCCELPCQGDLLSGYISYLHAIIGILHAMLDAKAHPRIWSILASGIHLAMRLCQRAVENLRPRSKTNNFDDKRYSLTWFNYVANRYPNLPRFDDNILTNDGDDAMDIDEQARSAGNDGDELHGEFILVSLFVVRQLYRRATQIISYNDDTELSLALSADFTSKELDDRMVEDDYLHALSNMAIFVIQQMTELEQTRLLLNEEVVTLFRGDDEYTHPDPDVGHPWQNSELRDAMLRTWAPQASYSMTSPPKFPISGFSQGRTVILSLGIIQPFHPTTIQRLVERGTAHQILIAGLLARDHSASPRCRHVVSAILTIISNKYPVEKLNEIVTILQLQMNFIANEKNQPDEVEQVTGNLEHEANLIPGGNPGEVRAEFARPVYAILAGILRRYSGSSLKQLLATVQQGPSNMTIGHILGRNLETIFGDVKVLTKECYGQTRPLWIQKAYFEIIKPMLAKAWPAGSNSRDDKLVAANYSIAVLAAVKHIRYPIYEDDTEDLIRLILCVIRYLPVTKDVAAALDVLQRIIETSPKRTQPFLQSVITACMSIFNKVGTPVDEDITWMPAGYIPFDHSERWRLQCRCQVIRIIGLLPIQFEHRHLLDSASQVQRLLVQASGDKVRKIREAALTARAKWDEVN</sequence>
<evidence type="ECO:0000256" key="1">
    <source>
        <dbReference type="ARBA" id="ARBA00004123"/>
    </source>
</evidence>
<comment type="function">
    <text evidence="4">Key component of the cytosolic iron-sulfur protein assembly (CIA) complex, a multiprotein complex that mediates the incorporation of iron-sulfur cluster into apoproteins specifically involved in DNA metabolism and genomic integrity. In the CIA complex, MMS19 acts as an adapter between early-acting CIA components and a subset of cellular target iron-sulfur proteins.</text>
</comment>
<comment type="subcellular location">
    <subcellularLocation>
        <location evidence="1 4">Nucleus</location>
    </subcellularLocation>
</comment>
<dbReference type="AlphaFoldDB" id="A0A4T0VMW2"/>
<dbReference type="Pfam" id="PF12460">
    <property type="entry name" value="MMS19_C"/>
    <property type="match status" value="1"/>
</dbReference>
<gene>
    <name evidence="7" type="ORF">CH35J_009384</name>
</gene>
<evidence type="ECO:0000256" key="4">
    <source>
        <dbReference type="RuleBase" id="RU367072"/>
    </source>
</evidence>
<keyword evidence="3 4" id="KW-0539">Nucleus</keyword>
<dbReference type="GO" id="GO:0006281">
    <property type="term" value="P:DNA repair"/>
    <property type="evidence" value="ECO:0007669"/>
    <property type="project" value="UniProtKB-UniRule"/>
</dbReference>
<dbReference type="InterPro" id="IPR029240">
    <property type="entry name" value="MMS19_N"/>
</dbReference>
<evidence type="ECO:0000313" key="8">
    <source>
        <dbReference type="Proteomes" id="UP000305883"/>
    </source>
</evidence>
<keyword evidence="4" id="KW-0234">DNA repair</keyword>
<dbReference type="GO" id="GO:0005634">
    <property type="term" value="C:nucleus"/>
    <property type="evidence" value="ECO:0007669"/>
    <property type="project" value="UniProtKB-SubCell"/>
</dbReference>
<comment type="similarity">
    <text evidence="4">Belongs to the MET18/MMS19 family.</text>
</comment>
<organism evidence="7 8">
    <name type="scientific">Colletotrichum higginsianum</name>
    <dbReference type="NCBI Taxonomy" id="80884"/>
    <lineage>
        <taxon>Eukaryota</taxon>
        <taxon>Fungi</taxon>
        <taxon>Dikarya</taxon>
        <taxon>Ascomycota</taxon>
        <taxon>Pezizomycotina</taxon>
        <taxon>Sordariomycetes</taxon>
        <taxon>Hypocreomycetidae</taxon>
        <taxon>Glomerellales</taxon>
        <taxon>Glomerellaceae</taxon>
        <taxon>Colletotrichum</taxon>
        <taxon>Colletotrichum destructivum species complex</taxon>
    </lineage>
</organism>
<evidence type="ECO:0000256" key="3">
    <source>
        <dbReference type="ARBA" id="ARBA00023242"/>
    </source>
</evidence>
<dbReference type="GO" id="GO:0016226">
    <property type="term" value="P:iron-sulfur cluster assembly"/>
    <property type="evidence" value="ECO:0007669"/>
    <property type="project" value="UniProtKB-UniRule"/>
</dbReference>
<dbReference type="PANTHER" id="PTHR12891:SF0">
    <property type="entry name" value="MMS19 NUCLEOTIDE EXCISION REPAIR PROTEIN HOMOLOG"/>
    <property type="match status" value="1"/>
</dbReference>
<dbReference type="SUPFAM" id="SSF48371">
    <property type="entry name" value="ARM repeat"/>
    <property type="match status" value="1"/>
</dbReference>
<accession>A0A4T0VMW2</accession>
<dbReference type="InterPro" id="IPR039920">
    <property type="entry name" value="MMS19"/>
</dbReference>
<keyword evidence="4" id="KW-0227">DNA damage</keyword>
<evidence type="ECO:0000256" key="2">
    <source>
        <dbReference type="ARBA" id="ARBA00022737"/>
    </source>
</evidence>
<comment type="caution">
    <text evidence="7">The sequence shown here is derived from an EMBL/GenBank/DDBJ whole genome shotgun (WGS) entry which is preliminary data.</text>
</comment>
<dbReference type="OrthoDB" id="342900at2759"/>
<dbReference type="InterPro" id="IPR024687">
    <property type="entry name" value="MMS19_C"/>
</dbReference>
<evidence type="ECO:0000259" key="6">
    <source>
        <dbReference type="Pfam" id="PF14500"/>
    </source>
</evidence>
<evidence type="ECO:0000313" key="7">
    <source>
        <dbReference type="EMBL" id="TIC93501.1"/>
    </source>
</evidence>
<dbReference type="InterPro" id="IPR016024">
    <property type="entry name" value="ARM-type_fold"/>
</dbReference>
<feature type="domain" description="MMS19 N-terminal" evidence="6">
    <location>
        <begin position="71"/>
        <end position="331"/>
    </location>
</feature>
<dbReference type="PANTHER" id="PTHR12891">
    <property type="entry name" value="DNA REPAIR/TRANSCRIPTION PROTEIN MET18/MMS19"/>
    <property type="match status" value="1"/>
</dbReference>
<dbReference type="GO" id="GO:0051604">
    <property type="term" value="P:protein maturation"/>
    <property type="evidence" value="ECO:0007669"/>
    <property type="project" value="UniProtKB-UniRule"/>
</dbReference>